<dbReference type="SMART" id="SM00261">
    <property type="entry name" value="FU"/>
    <property type="match status" value="3"/>
</dbReference>
<keyword evidence="1" id="KW-0812">Transmembrane</keyword>
<dbReference type="InterPro" id="IPR009030">
    <property type="entry name" value="Growth_fac_rcpt_cys_sf"/>
</dbReference>
<evidence type="ECO:0000313" key="5">
    <source>
        <dbReference type="Proteomes" id="UP000018040"/>
    </source>
</evidence>
<dbReference type="VEuPathDB" id="GiardiaDB:GL50803_00115158"/>
<reference evidence="5" key="1">
    <citation type="submission" date="2012-02" db="EMBL/GenBank/DDBJ databases">
        <title>Genome sequencing of Giardia lamblia Genotypes A2 and B isolates (DH and GS) and comparative analysis with the genomes of Genotypes A1 and E (WB and Pig).</title>
        <authorList>
            <person name="Adam R."/>
            <person name="Dahlstrom E."/>
            <person name="Martens C."/>
            <person name="Bruno D."/>
            <person name="Barbian K."/>
            <person name="Porcella S.F."/>
            <person name="Nash T."/>
        </authorList>
    </citation>
    <scope>NUCLEOTIDE SEQUENCE</scope>
    <source>
        <strain evidence="5">GS</strain>
    </source>
</reference>
<dbReference type="VEuPathDB" id="GiardiaDB:GL50581_3053"/>
<feature type="chain" id="PRO_5004751925" evidence="2">
    <location>
        <begin position="23"/>
        <end position="390"/>
    </location>
</feature>
<protein>
    <submittedName>
        <fullName evidence="4">Variant-specific surface protein</fullName>
    </submittedName>
</protein>
<name>V6TUB3_GIAIN</name>
<dbReference type="AlphaFoldDB" id="V6TUB3"/>
<dbReference type="VEuPathDB" id="GiardiaDB:DHA2_150289"/>
<proteinExistence type="predicted"/>
<dbReference type="PANTHER" id="PTHR23275">
    <property type="entry name" value="CABRIOLET.-RELATED"/>
    <property type="match status" value="1"/>
</dbReference>
<keyword evidence="1" id="KW-0472">Membrane</keyword>
<feature type="transmembrane region" description="Helical" evidence="1">
    <location>
        <begin position="345"/>
        <end position="369"/>
    </location>
</feature>
<keyword evidence="2" id="KW-0732">Signal</keyword>
<evidence type="ECO:0000259" key="3">
    <source>
        <dbReference type="SMART" id="SM00181"/>
    </source>
</evidence>
<feature type="domain" description="EGF-like" evidence="3">
    <location>
        <begin position="254"/>
        <end position="287"/>
    </location>
</feature>
<dbReference type="SMART" id="SM00181">
    <property type="entry name" value="EGF"/>
    <property type="match status" value="3"/>
</dbReference>
<dbReference type="Gene3D" id="2.10.220.10">
    <property type="entry name" value="Hormone Receptor, Insulin-like Growth Factor Receptor 1, Chain A, domain 2"/>
    <property type="match status" value="1"/>
</dbReference>
<keyword evidence="1" id="KW-1133">Transmembrane helix</keyword>
<accession>V6TUB3</accession>
<dbReference type="EMBL" id="AHHH01000077">
    <property type="protein sequence ID" value="ESU42578.1"/>
    <property type="molecule type" value="Genomic_DNA"/>
</dbReference>
<evidence type="ECO:0000256" key="2">
    <source>
        <dbReference type="SAM" id="SignalP"/>
    </source>
</evidence>
<dbReference type="InterPro" id="IPR000742">
    <property type="entry name" value="EGF"/>
</dbReference>
<feature type="domain" description="EGF-like" evidence="3">
    <location>
        <begin position="107"/>
        <end position="145"/>
    </location>
</feature>
<dbReference type="VEuPathDB" id="GiardiaDB:QR46_4906"/>
<dbReference type="CDD" id="cd00064">
    <property type="entry name" value="FU"/>
    <property type="match status" value="1"/>
</dbReference>
<dbReference type="InterPro" id="IPR006212">
    <property type="entry name" value="Furin_repeat"/>
</dbReference>
<dbReference type="Proteomes" id="UP000018040">
    <property type="component" value="Unassembled WGS sequence"/>
</dbReference>
<sequence>MSGKFLLIGVILQLAGAVWVVAEDCSTGTFPVANPDNGGNTCVPCDDSNNGGIDECAECSLLTSKTRSSTVLIKCTKCIINNLSPLEDDCLTDCPSGTYAENGICKPCHESCASCNNDPGAAFCTACYPGYVLSRAGGTPFGTCIPECTEEFGANCKTCTAVLGGSRYCSRCETGFVPVDGMCVLATARELTAVCTPKNDGTCESCKDTYFLQSGGCYQSMMYPGDTLCELAQQGKCTTCANLQLPERDGSCPLCATNCKVCDASNAKTCRGCFPGYYLDSVDNKCVKCTDNSNNNGNTIVGIPNCISCVPPASGNGPVTCYVVQESTNDPTDLNTNKGSFSTGAIAGISVVAVLVVGALIGFLCWWFLCKTKHAGVSSSTTALTRPTSS</sequence>
<evidence type="ECO:0000313" key="4">
    <source>
        <dbReference type="EMBL" id="ESU42578.1"/>
    </source>
</evidence>
<dbReference type="OrthoDB" id="300641at2759"/>
<gene>
    <name evidence="4" type="ORF">GSB_152768</name>
</gene>
<reference evidence="4 5" key="2">
    <citation type="journal article" date="2013" name="Genome Biol. Evol.">
        <title>Genome sequencing of Giardia lamblia genotypes A2 and B isolates (DH and GS) and comparative analysis with the genomes of genotypes A1 and E (WB and Pig).</title>
        <authorList>
            <person name="Adam R.D."/>
            <person name="Dahlstrom E.W."/>
            <person name="Martens C.A."/>
            <person name="Bruno D.P."/>
            <person name="Barbian K.D."/>
            <person name="Ricklefs S.M."/>
            <person name="Hernandez M.M."/>
            <person name="Narla N.P."/>
            <person name="Patel R.B."/>
            <person name="Porcella S.F."/>
            <person name="Nash T.E."/>
        </authorList>
    </citation>
    <scope>NUCLEOTIDE SEQUENCE [LARGE SCALE GENOMIC DNA]</scope>
    <source>
        <strain evidence="4 5">GS</strain>
    </source>
</reference>
<dbReference type="InterPro" id="IPR005127">
    <property type="entry name" value="Giardia_VSP"/>
</dbReference>
<dbReference type="InterPro" id="IPR052798">
    <property type="entry name" value="Giardia_VSA"/>
</dbReference>
<feature type="signal peptide" evidence="2">
    <location>
        <begin position="1"/>
        <end position="22"/>
    </location>
</feature>
<dbReference type="Pfam" id="PF03302">
    <property type="entry name" value="VSP"/>
    <property type="match status" value="1"/>
</dbReference>
<dbReference type="PANTHER" id="PTHR23275:SF100">
    <property type="entry name" value="EGF-LIKE DOMAIN-CONTAINING PROTEIN"/>
    <property type="match status" value="1"/>
</dbReference>
<dbReference type="SUPFAM" id="SSF57184">
    <property type="entry name" value="Growth factor receptor domain"/>
    <property type="match status" value="2"/>
</dbReference>
<evidence type="ECO:0000256" key="1">
    <source>
        <dbReference type="SAM" id="Phobius"/>
    </source>
</evidence>
<feature type="domain" description="EGF-like" evidence="3">
    <location>
        <begin position="147"/>
        <end position="184"/>
    </location>
</feature>
<organism evidence="4 5">
    <name type="scientific">Giardia intestinalis</name>
    <name type="common">Giardia lamblia</name>
    <dbReference type="NCBI Taxonomy" id="5741"/>
    <lineage>
        <taxon>Eukaryota</taxon>
        <taxon>Metamonada</taxon>
        <taxon>Diplomonadida</taxon>
        <taxon>Hexamitidae</taxon>
        <taxon>Giardiinae</taxon>
        <taxon>Giardia</taxon>
    </lineage>
</organism>
<comment type="caution">
    <text evidence="4">The sequence shown here is derived from an EMBL/GenBank/DDBJ whole genome shotgun (WGS) entry which is preliminary data.</text>
</comment>